<feature type="compositionally biased region" description="Basic residues" evidence="2">
    <location>
        <begin position="401"/>
        <end position="411"/>
    </location>
</feature>
<dbReference type="Gene3D" id="3.30.70.330">
    <property type="match status" value="1"/>
</dbReference>
<dbReference type="InterPro" id="IPR000504">
    <property type="entry name" value="RRM_dom"/>
</dbReference>
<evidence type="ECO:0000313" key="5">
    <source>
        <dbReference type="Proteomes" id="UP000009131"/>
    </source>
</evidence>
<feature type="domain" description="RRM" evidence="3">
    <location>
        <begin position="235"/>
        <end position="310"/>
    </location>
</feature>
<feature type="compositionally biased region" description="Basic and acidic residues" evidence="2">
    <location>
        <begin position="59"/>
        <end position="70"/>
    </location>
</feature>
<feature type="compositionally biased region" description="Basic and acidic residues" evidence="2">
    <location>
        <begin position="390"/>
        <end position="400"/>
    </location>
</feature>
<gene>
    <name evidence="4" type="primary">Mo01654</name>
    <name evidence="4" type="ORF">E5Q_01654</name>
</gene>
<feature type="compositionally biased region" description="Basic and acidic residues" evidence="2">
    <location>
        <begin position="19"/>
        <end position="40"/>
    </location>
</feature>
<dbReference type="OMA" id="AKMIFTH"/>
<organism evidence="4 5">
    <name type="scientific">Mixia osmundae (strain CBS 9802 / IAM 14324 / JCM 22182 / KY 12970)</name>
    <dbReference type="NCBI Taxonomy" id="764103"/>
    <lineage>
        <taxon>Eukaryota</taxon>
        <taxon>Fungi</taxon>
        <taxon>Dikarya</taxon>
        <taxon>Basidiomycota</taxon>
        <taxon>Pucciniomycotina</taxon>
        <taxon>Mixiomycetes</taxon>
        <taxon>Mixiales</taxon>
        <taxon>Mixiaceae</taxon>
        <taxon>Mixia</taxon>
    </lineage>
</organism>
<feature type="compositionally biased region" description="Polar residues" evidence="2">
    <location>
        <begin position="197"/>
        <end position="206"/>
    </location>
</feature>
<dbReference type="RefSeq" id="XP_014564777.1">
    <property type="nucleotide sequence ID" value="XM_014709291.1"/>
</dbReference>
<dbReference type="PROSITE" id="PS50102">
    <property type="entry name" value="RRM"/>
    <property type="match status" value="1"/>
</dbReference>
<protein>
    <recommendedName>
        <fullName evidence="3">RRM domain-containing protein</fullName>
    </recommendedName>
</protein>
<feature type="region of interest" description="Disordered" evidence="2">
    <location>
        <begin position="177"/>
        <end position="206"/>
    </location>
</feature>
<evidence type="ECO:0000313" key="4">
    <source>
        <dbReference type="EMBL" id="GAA94999.1"/>
    </source>
</evidence>
<accession>G7DWQ2</accession>
<comment type="caution">
    <text evidence="4">The sequence shown here is derived from an EMBL/GenBank/DDBJ whole genome shotgun (WGS) entry which is preliminary data.</text>
</comment>
<dbReference type="Proteomes" id="UP000009131">
    <property type="component" value="Unassembled WGS sequence"/>
</dbReference>
<dbReference type="SMART" id="SM00360">
    <property type="entry name" value="RRM"/>
    <property type="match status" value="1"/>
</dbReference>
<dbReference type="CDD" id="cd00590">
    <property type="entry name" value="RRM_SF"/>
    <property type="match status" value="1"/>
</dbReference>
<dbReference type="OrthoDB" id="6159137at2759"/>
<evidence type="ECO:0000256" key="2">
    <source>
        <dbReference type="SAM" id="MobiDB-lite"/>
    </source>
</evidence>
<feature type="region of interest" description="Disordered" evidence="2">
    <location>
        <begin position="310"/>
        <end position="332"/>
    </location>
</feature>
<evidence type="ECO:0000259" key="3">
    <source>
        <dbReference type="PROSITE" id="PS50102"/>
    </source>
</evidence>
<evidence type="ECO:0000256" key="1">
    <source>
        <dbReference type="PROSITE-ProRule" id="PRU00176"/>
    </source>
</evidence>
<keyword evidence="1" id="KW-0694">RNA-binding</keyword>
<dbReference type="InterPro" id="IPR035979">
    <property type="entry name" value="RBD_domain_sf"/>
</dbReference>
<keyword evidence="5" id="KW-1185">Reference proteome</keyword>
<sequence>MQIDGGNRRHSRPASRGRSYSDRSEPSKGDSDAPWKHDLFDPLSNLYQPILHQRSGTFGRDRPGPVRRGEQEEDLFARPTPKTASASLRPFGSATQTPPAPSPYARPASASNDSRAAMDKKRKDLDLARRKAVEEEEYAANQAAKRVATAQVPSTAQAPGSLSLMARVQQSLFERMGMQDPNPKPQNRPARARAEQANRSQDVQEGNSMDVDMVISPAPVPRSATTSRKPALGPATVLIRHLVDGTTAEDIKTAFSDYGTILSSKILNPGSPDLDAEVIFKLRVHAETAASALDGAIADGKRLSVTVQRPPQLAPSPKTLAIQRPQNGAKPQTPIAPVIAARELLSQPPSRLRSDAILALDPRASRVTQPIAEPDPQADDVMAIEMDGDDAVRPASEVRRGRGGRRGRGRGRHEGSFHNDSANNVASKDLRSRLGF</sequence>
<name>G7DWQ2_MIXOS</name>
<dbReference type="AlphaFoldDB" id="G7DWQ2"/>
<feature type="region of interest" description="Disordered" evidence="2">
    <location>
        <begin position="1"/>
        <end position="129"/>
    </location>
</feature>
<dbReference type="Pfam" id="PF00076">
    <property type="entry name" value="RRM_1"/>
    <property type="match status" value="1"/>
</dbReference>
<dbReference type="InterPro" id="IPR012677">
    <property type="entry name" value="Nucleotide-bd_a/b_plait_sf"/>
</dbReference>
<dbReference type="GO" id="GO:0003723">
    <property type="term" value="F:RNA binding"/>
    <property type="evidence" value="ECO:0007669"/>
    <property type="project" value="UniProtKB-UniRule"/>
</dbReference>
<feature type="compositionally biased region" description="Basic and acidic residues" evidence="2">
    <location>
        <begin position="116"/>
        <end position="129"/>
    </location>
</feature>
<feature type="region of interest" description="Disordered" evidence="2">
    <location>
        <begin position="387"/>
        <end position="436"/>
    </location>
</feature>
<dbReference type="SUPFAM" id="SSF54928">
    <property type="entry name" value="RNA-binding domain, RBD"/>
    <property type="match status" value="1"/>
</dbReference>
<dbReference type="InParanoid" id="G7DWQ2"/>
<proteinExistence type="predicted"/>
<dbReference type="EMBL" id="BABT02000054">
    <property type="protein sequence ID" value="GAA94999.1"/>
    <property type="molecule type" value="Genomic_DNA"/>
</dbReference>
<dbReference type="eggNOG" id="ENOG502RS0J">
    <property type="taxonomic scope" value="Eukaryota"/>
</dbReference>
<dbReference type="HOGENOM" id="CLU_628635_0_0_1"/>
<reference evidence="4 5" key="2">
    <citation type="journal article" date="2012" name="Open Biol.">
        <title>Characteristics of nucleosomes and linker DNA regions on the genome of the basidiomycete Mixia osmundae revealed by mono- and dinucleosome mapping.</title>
        <authorList>
            <person name="Nishida H."/>
            <person name="Kondo S."/>
            <person name="Matsumoto T."/>
            <person name="Suzuki Y."/>
            <person name="Yoshikawa H."/>
            <person name="Taylor T.D."/>
            <person name="Sugiyama J."/>
        </authorList>
    </citation>
    <scope>NUCLEOTIDE SEQUENCE [LARGE SCALE GENOMIC DNA]</scope>
    <source>
        <strain evidence="5">CBS 9802 / IAM 14324 / JCM 22182 / KY 12970</strain>
    </source>
</reference>
<dbReference type="STRING" id="764103.G7DWQ2"/>
<reference evidence="4 5" key="1">
    <citation type="journal article" date="2011" name="J. Gen. Appl. Microbiol.">
        <title>Draft genome sequencing of the enigmatic basidiomycete Mixia osmundae.</title>
        <authorList>
            <person name="Nishida H."/>
            <person name="Nagatsuka Y."/>
            <person name="Sugiyama J."/>
        </authorList>
    </citation>
    <scope>NUCLEOTIDE SEQUENCE [LARGE SCALE GENOMIC DNA]</scope>
    <source>
        <strain evidence="5">CBS 9802 / IAM 14324 / JCM 22182 / KY 12970</strain>
    </source>
</reference>